<dbReference type="InterPro" id="IPR038162">
    <property type="entry name" value="SoxY_sf"/>
</dbReference>
<reference evidence="2 3" key="1">
    <citation type="submission" date="2018-05" db="EMBL/GenBank/DDBJ databases">
        <title>Genomic Encyclopedia of Type Strains, Phase IV (KMG-IV): sequencing the most valuable type-strain genomes for metagenomic binning, comparative biology and taxonomic classification.</title>
        <authorList>
            <person name="Goeker M."/>
        </authorList>
    </citation>
    <scope>NUCLEOTIDE SEQUENCE [LARGE SCALE GENOMIC DNA]</scope>
    <source>
        <strain evidence="2 3">DSM 19792</strain>
    </source>
</reference>
<dbReference type="Proteomes" id="UP000247792">
    <property type="component" value="Unassembled WGS sequence"/>
</dbReference>
<evidence type="ECO:0000259" key="1">
    <source>
        <dbReference type="Pfam" id="PF13501"/>
    </source>
</evidence>
<keyword evidence="3" id="KW-1185">Reference proteome</keyword>
<comment type="caution">
    <text evidence="2">The sequence shown here is derived from an EMBL/GenBank/DDBJ whole genome shotgun (WGS) entry which is preliminary data.</text>
</comment>
<evidence type="ECO:0000313" key="3">
    <source>
        <dbReference type="Proteomes" id="UP000247792"/>
    </source>
</evidence>
<dbReference type="Pfam" id="PF13501">
    <property type="entry name" value="SoxY"/>
    <property type="match status" value="1"/>
</dbReference>
<dbReference type="NCBIfam" id="TIGR04488">
    <property type="entry name" value="SoxY_true_GGCGG"/>
    <property type="match status" value="1"/>
</dbReference>
<dbReference type="EMBL" id="QJKB01000014">
    <property type="protein sequence ID" value="PXX37870.1"/>
    <property type="molecule type" value="Genomic_DNA"/>
</dbReference>
<dbReference type="InterPro" id="IPR032711">
    <property type="entry name" value="SoxY"/>
</dbReference>
<feature type="domain" description="Ig-like SoxY" evidence="1">
    <location>
        <begin position="59"/>
        <end position="160"/>
    </location>
</feature>
<accession>A0A318ITD1</accession>
<dbReference type="PIRSF" id="PIRSF010312">
    <property type="entry name" value="Sulphur_oxidation_SoxY"/>
    <property type="match status" value="1"/>
</dbReference>
<gene>
    <name evidence="2" type="ORF">DFR42_11429</name>
</gene>
<name>A0A318ITD1_9BURK</name>
<proteinExistence type="predicted"/>
<evidence type="ECO:0000313" key="2">
    <source>
        <dbReference type="EMBL" id="PXX37870.1"/>
    </source>
</evidence>
<dbReference type="Gene3D" id="2.60.40.2470">
    <property type="entry name" value="SoxY domain"/>
    <property type="match status" value="1"/>
</dbReference>
<dbReference type="InterPro" id="IPR016568">
    <property type="entry name" value="Sulphur_oxidation_SoxY"/>
</dbReference>
<organism evidence="2 3">
    <name type="scientific">Undibacterium pigrum</name>
    <dbReference type="NCBI Taxonomy" id="401470"/>
    <lineage>
        <taxon>Bacteria</taxon>
        <taxon>Pseudomonadati</taxon>
        <taxon>Pseudomonadota</taxon>
        <taxon>Betaproteobacteria</taxon>
        <taxon>Burkholderiales</taxon>
        <taxon>Oxalobacteraceae</taxon>
        <taxon>Undibacterium</taxon>
    </lineage>
</organism>
<dbReference type="OrthoDB" id="9798154at2"/>
<dbReference type="AlphaFoldDB" id="A0A318ITD1"/>
<dbReference type="InterPro" id="IPR006311">
    <property type="entry name" value="TAT_signal"/>
</dbReference>
<sequence>MKQAIKKHDDGQQRRDFLRISTVFGLAFAAGLLKPSDVFAAEWQAKAFEAKSLPDVFAALGAGSPAVSADIVISAPDIAENGAVVPVSVSSKAANTDYIAILIEKNPNAMSAAFNIPEGTEASVSTRVKVGETSNVHALVKADGKWLVASKEIKVTLGGCGG</sequence>
<dbReference type="PROSITE" id="PS51318">
    <property type="entry name" value="TAT"/>
    <property type="match status" value="1"/>
</dbReference>
<protein>
    <submittedName>
        <fullName evidence="2">Thiosulfate-binding protein SoxY</fullName>
    </submittedName>
</protein>
<dbReference type="RefSeq" id="WP_110257838.1">
    <property type="nucleotide sequence ID" value="NZ_QJKB01000014.1"/>
</dbReference>